<evidence type="ECO:0000313" key="2">
    <source>
        <dbReference type="Proteomes" id="UP000271227"/>
    </source>
</evidence>
<dbReference type="EMBL" id="REFR01000010">
    <property type="protein sequence ID" value="RMB08719.1"/>
    <property type="molecule type" value="Genomic_DNA"/>
</dbReference>
<dbReference type="Proteomes" id="UP000271227">
    <property type="component" value="Unassembled WGS sequence"/>
</dbReference>
<reference evidence="1 2" key="1">
    <citation type="submission" date="2018-10" db="EMBL/GenBank/DDBJ databases">
        <title>Genomic Encyclopedia of Archaeal and Bacterial Type Strains, Phase II (KMG-II): from individual species to whole genera.</title>
        <authorList>
            <person name="Goeker M."/>
        </authorList>
    </citation>
    <scope>NUCLEOTIDE SEQUENCE [LARGE SCALE GENOMIC DNA]</scope>
    <source>
        <strain evidence="1 2">DSM 25217</strain>
    </source>
</reference>
<accession>A0A3M0CPB1</accession>
<protein>
    <submittedName>
        <fullName evidence="1">Uncharacterized protein</fullName>
    </submittedName>
</protein>
<proteinExistence type="predicted"/>
<evidence type="ECO:0000313" key="1">
    <source>
        <dbReference type="EMBL" id="RMB08719.1"/>
    </source>
</evidence>
<name>A0A3M0CPB1_9PROT</name>
<comment type="caution">
    <text evidence="1">The sequence shown here is derived from an EMBL/GenBank/DDBJ whole genome shotgun (WGS) entry which is preliminary data.</text>
</comment>
<keyword evidence="2" id="KW-1185">Reference proteome</keyword>
<dbReference type="InParanoid" id="A0A3M0CPB1"/>
<gene>
    <name evidence="1" type="ORF">BXY39_1358</name>
</gene>
<organism evidence="1 2">
    <name type="scientific">Eilatimonas milleporae</name>
    <dbReference type="NCBI Taxonomy" id="911205"/>
    <lineage>
        <taxon>Bacteria</taxon>
        <taxon>Pseudomonadati</taxon>
        <taxon>Pseudomonadota</taxon>
        <taxon>Alphaproteobacteria</taxon>
        <taxon>Kordiimonadales</taxon>
        <taxon>Kordiimonadaceae</taxon>
        <taxon>Eilatimonas</taxon>
    </lineage>
</organism>
<sequence>MKTRAYRPAWRGMGIWKWLSLAGVLFSLAIIAPYVRLAGGSFHIRGDRIEGILAGCTLHLGLLREDNGVRITAQMDPVCARGVDTPTVRLRARGGATLSEASLKGGPNSLRAVLSLAQDGPDENKKPLIFEVETLDWQGRPAVVTWPYPVAAS</sequence>
<dbReference type="RefSeq" id="WP_147453492.1">
    <property type="nucleotide sequence ID" value="NZ_REFR01000010.1"/>
</dbReference>
<dbReference type="AlphaFoldDB" id="A0A3M0CPB1"/>